<proteinExistence type="predicted"/>
<dbReference type="EMBL" id="SOML01000001">
    <property type="protein sequence ID" value="TFD99207.1"/>
    <property type="molecule type" value="Genomic_DNA"/>
</dbReference>
<dbReference type="Pfam" id="PF17116">
    <property type="entry name" value="T9SS_plug_1st"/>
    <property type="match status" value="1"/>
</dbReference>
<feature type="signal peptide" evidence="1">
    <location>
        <begin position="1"/>
        <end position="22"/>
    </location>
</feature>
<dbReference type="AlphaFoldDB" id="A0A4Y8LA12"/>
<feature type="chain" id="PRO_5021409114" evidence="1">
    <location>
        <begin position="23"/>
        <end position="416"/>
    </location>
</feature>
<keyword evidence="4" id="KW-1185">Reference proteome</keyword>
<evidence type="ECO:0000256" key="1">
    <source>
        <dbReference type="SAM" id="SignalP"/>
    </source>
</evidence>
<dbReference type="Proteomes" id="UP000297861">
    <property type="component" value="Unassembled WGS sequence"/>
</dbReference>
<reference evidence="3 4" key="1">
    <citation type="submission" date="2019-03" db="EMBL/GenBank/DDBJ databases">
        <title>San Antonio Military Medical Center submission to MRSN (WRAIR), pending publication.</title>
        <authorList>
            <person name="Blyth D.M."/>
            <person name="Mccarthy S.L."/>
            <person name="Schall S.E."/>
            <person name="Stam J.A."/>
            <person name="Ong A.C."/>
            <person name="Mcgann P.T."/>
        </authorList>
    </citation>
    <scope>NUCLEOTIDE SEQUENCE [LARGE SCALE GENOMIC DNA]</scope>
    <source>
        <strain evidence="3 4">MRSN571793</strain>
    </source>
</reference>
<keyword evidence="1" id="KW-0732">Signal</keyword>
<name>A0A4Y8LA12_9BACT</name>
<feature type="domain" description="Type 9 secretion system plug protein N-terminal" evidence="2">
    <location>
        <begin position="32"/>
        <end position="157"/>
    </location>
</feature>
<sequence length="416" mass="48134">MMKKILLTITLLLSVLYSYPQAYKTQPLSEDVHTVQVNKNGNWASIPVIDLSGDNYININFDILGEDSYRALKYRIINCDADWNKSRLLDIEYLDGFNDLLIDDYAQSVNTIVDYTNYNFQIPNDRQRLKLSGNYAVEVYAEDEQNKVLLMACFSVLDSKIKIDGAFSSNTDIDANKEHQQVNFSINTAGIQIRDPFSDLKVVVRQNNRMDNQRVGVKPTYIQGDKLIYEHNRDLIFDAGNEYRRFESVSYRYNGLNIASTDLTRPYYSTSIITDKVRAGKRYIYDQDQNGRYLIRNAEANDADIQADYFKTRFTLDIPEPILEPIYLNGGFTNNRFDEKYLMKYDIANKVYTADVVLKQGAYNYQYLTQSGKIYSQAKIEGNYFETENEYAVYVYYRPVGFLSDQLIGLLLISGK</sequence>
<dbReference type="STRING" id="1121485.GCA_000426485_00036"/>
<gene>
    <name evidence="3" type="ORF">E2605_01820</name>
</gene>
<accession>A0A4Y8LA12</accession>
<evidence type="ECO:0000313" key="4">
    <source>
        <dbReference type="Proteomes" id="UP000297861"/>
    </source>
</evidence>
<evidence type="ECO:0000313" key="3">
    <source>
        <dbReference type="EMBL" id="TFD99207.1"/>
    </source>
</evidence>
<evidence type="ECO:0000259" key="2">
    <source>
        <dbReference type="Pfam" id="PF17116"/>
    </source>
</evidence>
<protein>
    <submittedName>
        <fullName evidence="3">DUF5103 domain-containing protein</fullName>
    </submittedName>
</protein>
<dbReference type="InterPro" id="IPR031345">
    <property type="entry name" value="T9SS_Plug_N"/>
</dbReference>
<dbReference type="OrthoDB" id="1522602at2"/>
<organism evidence="3 4">
    <name type="scientific">Dysgonomonas capnocytophagoides</name>
    <dbReference type="NCBI Taxonomy" id="45254"/>
    <lineage>
        <taxon>Bacteria</taxon>
        <taxon>Pseudomonadati</taxon>
        <taxon>Bacteroidota</taxon>
        <taxon>Bacteroidia</taxon>
        <taxon>Bacteroidales</taxon>
        <taxon>Dysgonomonadaceae</taxon>
        <taxon>Dysgonomonas</taxon>
    </lineage>
</organism>
<comment type="caution">
    <text evidence="3">The sequence shown here is derived from an EMBL/GenBank/DDBJ whole genome shotgun (WGS) entry which is preliminary data.</text>
</comment>